<dbReference type="Pfam" id="PF08893">
    <property type="entry name" value="DUF1839"/>
    <property type="match status" value="1"/>
</dbReference>
<evidence type="ECO:0000313" key="2">
    <source>
        <dbReference type="Proteomes" id="UP000247792"/>
    </source>
</evidence>
<reference evidence="1 2" key="1">
    <citation type="submission" date="2018-05" db="EMBL/GenBank/DDBJ databases">
        <title>Genomic Encyclopedia of Type Strains, Phase IV (KMG-IV): sequencing the most valuable type-strain genomes for metagenomic binning, comparative biology and taxonomic classification.</title>
        <authorList>
            <person name="Goeker M."/>
        </authorList>
    </citation>
    <scope>NUCLEOTIDE SEQUENCE [LARGE SCALE GENOMIC DNA]</scope>
    <source>
        <strain evidence="1 2">DSM 19792</strain>
    </source>
</reference>
<comment type="caution">
    <text evidence="1">The sequence shown here is derived from an EMBL/GenBank/DDBJ whole genome shotgun (WGS) entry which is preliminary data.</text>
</comment>
<accession>A0A318J3M0</accession>
<proteinExistence type="predicted"/>
<dbReference type="GO" id="GO:0016787">
    <property type="term" value="F:hydrolase activity"/>
    <property type="evidence" value="ECO:0007669"/>
    <property type="project" value="UniProtKB-KW"/>
</dbReference>
<dbReference type="Proteomes" id="UP000247792">
    <property type="component" value="Unassembled WGS sequence"/>
</dbReference>
<dbReference type="RefSeq" id="WP_170133570.1">
    <property type="nucleotide sequence ID" value="NZ_QJKB01000006.1"/>
</dbReference>
<gene>
    <name evidence="1" type="ORF">DFR42_106124</name>
</gene>
<sequence length="346" mass="39202">MSLHALHPIIASTYQPHALHGADRAWAETNCYIDVWIEVLHAQGLNPLACLPMVFANDFDGDQWTFYKPPHEDLFALYGIDVQELNVWRGLLSNASVQLGRGRLVLTETDSFYLPDTAGTDYRTNHVKTTIAIQEIDIEQQKLGYFHNSSYHELQGEDFVETFRIGKPHDATFMPLFAEFVRLDHVQKKTDAELAAISLPLLRKYLARRPRCNPVSQFLPVFINDVERLKEDGMAAYHAYAFACLRQLGAGFSLGAHYLRWLQQNQQNQQNQQHPQHQTLQFDAAATEFDSISDITKTLLLKTARAVMGKKAVDLAPLLEQISLHWQQGMDALDVSLASLVSQVSE</sequence>
<keyword evidence="1" id="KW-0378">Hydrolase</keyword>
<name>A0A318J3M0_9BURK</name>
<organism evidence="1 2">
    <name type="scientific">Undibacterium pigrum</name>
    <dbReference type="NCBI Taxonomy" id="401470"/>
    <lineage>
        <taxon>Bacteria</taxon>
        <taxon>Pseudomonadati</taxon>
        <taxon>Pseudomonadota</taxon>
        <taxon>Betaproteobacteria</taxon>
        <taxon>Burkholderiales</taxon>
        <taxon>Oxalobacteraceae</taxon>
        <taxon>Undibacterium</taxon>
    </lineage>
</organism>
<dbReference type="AlphaFoldDB" id="A0A318J3M0"/>
<dbReference type="EMBL" id="QJKB01000006">
    <property type="protein sequence ID" value="PXX41945.1"/>
    <property type="molecule type" value="Genomic_DNA"/>
</dbReference>
<keyword evidence="2" id="KW-1185">Reference proteome</keyword>
<evidence type="ECO:0000313" key="1">
    <source>
        <dbReference type="EMBL" id="PXX41945.1"/>
    </source>
</evidence>
<protein>
    <submittedName>
        <fullName evidence="1">Succinylarginine dihydrolase</fullName>
    </submittedName>
</protein>
<dbReference type="InterPro" id="IPR014989">
    <property type="entry name" value="DUF1839"/>
</dbReference>